<sequence length="162" mass="18170">MASSIRRLSTTMLDKSRHRNSYKWYIAIQSRWMDNDQYAHINNVQYHSYFDTAVNIHLVRVCPCPPAARAKALVKANSCTYFKPMTYPSVIHVGLVVEAIGNSSVSYRLATFENEETDASAVGRFTHVYVDSETGRPANVPEYIRTGLCGVVVDAPHIKASI</sequence>
<dbReference type="Gene3D" id="3.10.129.10">
    <property type="entry name" value="Hotdog Thioesterase"/>
    <property type="match status" value="1"/>
</dbReference>
<dbReference type="InterPro" id="IPR029069">
    <property type="entry name" value="HotDog_dom_sf"/>
</dbReference>
<accession>A0A507CXQ0</accession>
<dbReference type="CDD" id="cd00586">
    <property type="entry name" value="4HBT"/>
    <property type="match status" value="1"/>
</dbReference>
<evidence type="ECO:0000256" key="1">
    <source>
        <dbReference type="ARBA" id="ARBA00005953"/>
    </source>
</evidence>
<protein>
    <recommendedName>
        <fullName evidence="7">Thioesterase domain-containing protein</fullName>
    </recommendedName>
</protein>
<dbReference type="InterPro" id="IPR050563">
    <property type="entry name" value="4-hydroxybenzoyl-CoA_TE"/>
</dbReference>
<dbReference type="PANTHER" id="PTHR31793:SF27">
    <property type="entry name" value="NOVEL THIOESTERASE SUPERFAMILY DOMAIN AND SAPOSIN A-TYPE DOMAIN CONTAINING PROTEIN (0610012H03RIK)"/>
    <property type="match status" value="1"/>
</dbReference>
<dbReference type="STRING" id="286115.A0A507CXQ0"/>
<dbReference type="EMBL" id="QEAN01000184">
    <property type="protein sequence ID" value="TPX43946.1"/>
    <property type="molecule type" value="Genomic_DNA"/>
</dbReference>
<name>A0A507CXQ0_9FUNG</name>
<evidence type="ECO:0000313" key="5">
    <source>
        <dbReference type="Proteomes" id="UP000317494"/>
    </source>
</evidence>
<dbReference type="SUPFAM" id="SSF54637">
    <property type="entry name" value="Thioesterase/thiol ester dehydrase-isomerase"/>
    <property type="match status" value="1"/>
</dbReference>
<evidence type="ECO:0000256" key="2">
    <source>
        <dbReference type="ARBA" id="ARBA00022801"/>
    </source>
</evidence>
<evidence type="ECO:0000313" key="4">
    <source>
        <dbReference type="EMBL" id="TPX50350.1"/>
    </source>
</evidence>
<dbReference type="PANTHER" id="PTHR31793">
    <property type="entry name" value="4-HYDROXYBENZOYL-COA THIOESTERASE FAMILY MEMBER"/>
    <property type="match status" value="1"/>
</dbReference>
<dbReference type="AlphaFoldDB" id="A0A507CXQ0"/>
<dbReference type="Pfam" id="PF13279">
    <property type="entry name" value="4HBT_2"/>
    <property type="match status" value="1"/>
</dbReference>
<dbReference type="Proteomes" id="UP000320475">
    <property type="component" value="Unassembled WGS sequence"/>
</dbReference>
<evidence type="ECO:0000313" key="3">
    <source>
        <dbReference type="EMBL" id="TPX43946.1"/>
    </source>
</evidence>
<keyword evidence="2" id="KW-0378">Hydrolase</keyword>
<dbReference type="OrthoDB" id="2420454at2759"/>
<reference evidence="5 6" key="1">
    <citation type="journal article" date="2019" name="Sci. Rep.">
        <title>Comparative genomics of chytrid fungi reveal insights into the obligate biotrophic and pathogenic lifestyle of Synchytrium endobioticum.</title>
        <authorList>
            <person name="van de Vossenberg B.T.L.H."/>
            <person name="Warris S."/>
            <person name="Nguyen H.D.T."/>
            <person name="van Gent-Pelzer M.P.E."/>
            <person name="Joly D.L."/>
            <person name="van de Geest H.C."/>
            <person name="Bonants P.J.M."/>
            <person name="Smith D.S."/>
            <person name="Levesque C.A."/>
            <person name="van der Lee T.A.J."/>
        </authorList>
    </citation>
    <scope>NUCLEOTIDE SEQUENCE [LARGE SCALE GENOMIC DNA]</scope>
    <source>
        <strain evidence="4 6">LEV6574</strain>
        <strain evidence="3 5">MB42</strain>
    </source>
</reference>
<organism evidence="3 5">
    <name type="scientific">Synchytrium endobioticum</name>
    <dbReference type="NCBI Taxonomy" id="286115"/>
    <lineage>
        <taxon>Eukaryota</taxon>
        <taxon>Fungi</taxon>
        <taxon>Fungi incertae sedis</taxon>
        <taxon>Chytridiomycota</taxon>
        <taxon>Chytridiomycota incertae sedis</taxon>
        <taxon>Chytridiomycetes</taxon>
        <taxon>Synchytriales</taxon>
        <taxon>Synchytriaceae</taxon>
        <taxon>Synchytrium</taxon>
    </lineage>
</organism>
<keyword evidence="5" id="KW-1185">Reference proteome</keyword>
<comment type="similarity">
    <text evidence="1">Belongs to the 4-hydroxybenzoyl-CoA thioesterase family.</text>
</comment>
<evidence type="ECO:0000313" key="6">
    <source>
        <dbReference type="Proteomes" id="UP000320475"/>
    </source>
</evidence>
<comment type="caution">
    <text evidence="3">The sequence shown here is derived from an EMBL/GenBank/DDBJ whole genome shotgun (WGS) entry which is preliminary data.</text>
</comment>
<dbReference type="GO" id="GO:0047617">
    <property type="term" value="F:fatty acyl-CoA hydrolase activity"/>
    <property type="evidence" value="ECO:0007669"/>
    <property type="project" value="TreeGrafter"/>
</dbReference>
<proteinExistence type="inferred from homology"/>
<dbReference type="VEuPathDB" id="FungiDB:SeMB42_g04494"/>
<dbReference type="EMBL" id="QEAM01000019">
    <property type="protein sequence ID" value="TPX50350.1"/>
    <property type="molecule type" value="Genomic_DNA"/>
</dbReference>
<dbReference type="Proteomes" id="UP000317494">
    <property type="component" value="Unassembled WGS sequence"/>
</dbReference>
<evidence type="ECO:0008006" key="7">
    <source>
        <dbReference type="Google" id="ProtNLM"/>
    </source>
</evidence>
<gene>
    <name evidence="4" type="ORF">SeLEV6574_g00964</name>
    <name evidence="3" type="ORF">SeMB42_g04494</name>
</gene>